<reference evidence="1 2" key="1">
    <citation type="journal article" date="2018" name="Nat. Genet.">
        <title>The Rosa genome provides new insights in the design of modern roses.</title>
        <authorList>
            <person name="Bendahmane M."/>
        </authorList>
    </citation>
    <scope>NUCLEOTIDE SEQUENCE [LARGE SCALE GENOMIC DNA]</scope>
    <source>
        <strain evidence="2">cv. Old Blush</strain>
    </source>
</reference>
<protein>
    <submittedName>
        <fullName evidence="1">Uncharacterized protein</fullName>
    </submittedName>
</protein>
<organism evidence="1 2">
    <name type="scientific">Rosa chinensis</name>
    <name type="common">China rose</name>
    <dbReference type="NCBI Taxonomy" id="74649"/>
    <lineage>
        <taxon>Eukaryota</taxon>
        <taxon>Viridiplantae</taxon>
        <taxon>Streptophyta</taxon>
        <taxon>Embryophyta</taxon>
        <taxon>Tracheophyta</taxon>
        <taxon>Spermatophyta</taxon>
        <taxon>Magnoliopsida</taxon>
        <taxon>eudicotyledons</taxon>
        <taxon>Gunneridae</taxon>
        <taxon>Pentapetalae</taxon>
        <taxon>rosids</taxon>
        <taxon>fabids</taxon>
        <taxon>Rosales</taxon>
        <taxon>Rosaceae</taxon>
        <taxon>Rosoideae</taxon>
        <taxon>Rosoideae incertae sedis</taxon>
        <taxon>Rosa</taxon>
    </lineage>
</organism>
<evidence type="ECO:0000313" key="1">
    <source>
        <dbReference type="EMBL" id="PRQ36454.1"/>
    </source>
</evidence>
<gene>
    <name evidence="1" type="ORF">RchiOBHm_Chr4g0391731</name>
</gene>
<comment type="caution">
    <text evidence="1">The sequence shown here is derived from an EMBL/GenBank/DDBJ whole genome shotgun (WGS) entry which is preliminary data.</text>
</comment>
<dbReference type="Gramene" id="PRQ36454">
    <property type="protein sequence ID" value="PRQ36454"/>
    <property type="gene ID" value="RchiOBHm_Chr4g0391731"/>
</dbReference>
<keyword evidence="2" id="KW-1185">Reference proteome</keyword>
<sequence length="53" mass="5688">MAVDLHGGWVTMGLQGGWAVRFDVQAGWQGCRGLAGSREATCARVRTRADNVL</sequence>
<dbReference type="Proteomes" id="UP000238479">
    <property type="component" value="Chromosome 4"/>
</dbReference>
<evidence type="ECO:0000313" key="2">
    <source>
        <dbReference type="Proteomes" id="UP000238479"/>
    </source>
</evidence>
<accession>A0A2P6QQJ6</accession>
<dbReference type="EMBL" id="PDCK01000042">
    <property type="protein sequence ID" value="PRQ36454.1"/>
    <property type="molecule type" value="Genomic_DNA"/>
</dbReference>
<proteinExistence type="predicted"/>
<name>A0A2P6QQJ6_ROSCH</name>
<dbReference type="AlphaFoldDB" id="A0A2P6QQJ6"/>